<feature type="coiled-coil region" evidence="1">
    <location>
        <begin position="65"/>
        <end position="92"/>
    </location>
</feature>
<dbReference type="SUPFAM" id="SSF103657">
    <property type="entry name" value="BAR/IMD domain-like"/>
    <property type="match status" value="1"/>
</dbReference>
<dbReference type="Gene3D" id="1.20.1270.60">
    <property type="entry name" value="Arfaptin homology (AH) domain/BAR domain"/>
    <property type="match status" value="1"/>
</dbReference>
<accession>A0ABM1EKX6</accession>
<name>A0ABM1EKX6_PRICU</name>
<gene>
    <name evidence="3" type="primary">LOC106813263</name>
</gene>
<dbReference type="GeneID" id="106813263"/>
<dbReference type="InterPro" id="IPR027267">
    <property type="entry name" value="AH/BAR_dom_sf"/>
</dbReference>
<dbReference type="RefSeq" id="XP_014672847.1">
    <property type="nucleotide sequence ID" value="XM_014817361.1"/>
</dbReference>
<proteinExistence type="predicted"/>
<protein>
    <submittedName>
        <fullName evidence="3">Uncharacterized protein LOC106813263</fullName>
    </submittedName>
</protein>
<dbReference type="Proteomes" id="UP000695022">
    <property type="component" value="Unplaced"/>
</dbReference>
<evidence type="ECO:0000256" key="1">
    <source>
        <dbReference type="SAM" id="Coils"/>
    </source>
</evidence>
<keyword evidence="2" id="KW-1185">Reference proteome</keyword>
<evidence type="ECO:0000313" key="2">
    <source>
        <dbReference type="Proteomes" id="UP000695022"/>
    </source>
</evidence>
<organism evidence="2 3">
    <name type="scientific">Priapulus caudatus</name>
    <name type="common">Priapulid worm</name>
    <dbReference type="NCBI Taxonomy" id="37621"/>
    <lineage>
        <taxon>Eukaryota</taxon>
        <taxon>Metazoa</taxon>
        <taxon>Ecdysozoa</taxon>
        <taxon>Scalidophora</taxon>
        <taxon>Priapulida</taxon>
        <taxon>Priapulimorpha</taxon>
        <taxon>Priapulimorphida</taxon>
        <taxon>Priapulidae</taxon>
        <taxon>Priapulus</taxon>
    </lineage>
</organism>
<sequence>MQVWGEILQMTEELSLMYKSRAEALANHTVNRVNTLIAERKAIKKNYSEERSTLDSKRSQLGDSVSRLQQDYEKALDSYKNAQAKHEDLNNKSETRRLLTITCNMYGMCS</sequence>
<reference evidence="3" key="1">
    <citation type="submission" date="2025-08" db="UniProtKB">
        <authorList>
            <consortium name="RefSeq"/>
        </authorList>
    </citation>
    <scope>IDENTIFICATION</scope>
</reference>
<keyword evidence="1" id="KW-0175">Coiled coil</keyword>
<evidence type="ECO:0000313" key="3">
    <source>
        <dbReference type="RefSeq" id="XP_014672847.1"/>
    </source>
</evidence>